<keyword evidence="1" id="KW-0812">Transmembrane</keyword>
<evidence type="ECO:0000313" key="2">
    <source>
        <dbReference type="EMBL" id="KAK4803562.1"/>
    </source>
</evidence>
<keyword evidence="3" id="KW-1185">Reference proteome</keyword>
<sequence>MNEFIPQRSKPWSVYSSPPQVGLGLETEAPWKSLGASINAISFGFLATALLISMFLIMAIFEHLFRPIHSFHPPESAANGASTLPQKIVNQHPASSTSYPSDFSVLMPGENQPTYIAQPAPFPCQREGINWPSHGHT</sequence>
<organism evidence="2 3">
    <name type="scientific">Trapa natans</name>
    <name type="common">Water chestnut</name>
    <dbReference type="NCBI Taxonomy" id="22666"/>
    <lineage>
        <taxon>Eukaryota</taxon>
        <taxon>Viridiplantae</taxon>
        <taxon>Streptophyta</taxon>
        <taxon>Embryophyta</taxon>
        <taxon>Tracheophyta</taxon>
        <taxon>Spermatophyta</taxon>
        <taxon>Magnoliopsida</taxon>
        <taxon>eudicotyledons</taxon>
        <taxon>Gunneridae</taxon>
        <taxon>Pentapetalae</taxon>
        <taxon>rosids</taxon>
        <taxon>malvids</taxon>
        <taxon>Myrtales</taxon>
        <taxon>Lythraceae</taxon>
        <taxon>Trapa</taxon>
    </lineage>
</organism>
<dbReference type="PANTHER" id="PTHR33728">
    <property type="entry name" value="CTTNBP 2 AMINO-TERMINAL-LIKE PROTEIN"/>
    <property type="match status" value="1"/>
</dbReference>
<evidence type="ECO:0000313" key="3">
    <source>
        <dbReference type="Proteomes" id="UP001346149"/>
    </source>
</evidence>
<dbReference type="AlphaFoldDB" id="A0AAN7ME29"/>
<comment type="caution">
    <text evidence="2">The sequence shown here is derived from an EMBL/GenBank/DDBJ whole genome shotgun (WGS) entry which is preliminary data.</text>
</comment>
<keyword evidence="1" id="KW-1133">Transmembrane helix</keyword>
<reference evidence="2 3" key="1">
    <citation type="journal article" date="2023" name="Hortic Res">
        <title>Pangenome of water caltrop reveals structural variations and asymmetric subgenome divergence after allopolyploidization.</title>
        <authorList>
            <person name="Zhang X."/>
            <person name="Chen Y."/>
            <person name="Wang L."/>
            <person name="Yuan Y."/>
            <person name="Fang M."/>
            <person name="Shi L."/>
            <person name="Lu R."/>
            <person name="Comes H.P."/>
            <person name="Ma Y."/>
            <person name="Chen Y."/>
            <person name="Huang G."/>
            <person name="Zhou Y."/>
            <person name="Zheng Z."/>
            <person name="Qiu Y."/>
        </authorList>
    </citation>
    <scope>NUCLEOTIDE SEQUENCE [LARGE SCALE GENOMIC DNA]</scope>
    <source>
        <strain evidence="2">F231</strain>
    </source>
</reference>
<proteinExistence type="predicted"/>
<feature type="transmembrane region" description="Helical" evidence="1">
    <location>
        <begin position="40"/>
        <end position="61"/>
    </location>
</feature>
<gene>
    <name evidence="2" type="ORF">SAY86_003379</name>
</gene>
<keyword evidence="1" id="KW-0472">Membrane</keyword>
<accession>A0AAN7ME29</accession>
<dbReference type="PANTHER" id="PTHR33728:SF3">
    <property type="entry name" value="MULTIDRUG RESISTANCE PROTEIN"/>
    <property type="match status" value="1"/>
</dbReference>
<name>A0AAN7ME29_TRANT</name>
<dbReference type="EMBL" id="JAXQNO010000001">
    <property type="protein sequence ID" value="KAK4803562.1"/>
    <property type="molecule type" value="Genomic_DNA"/>
</dbReference>
<dbReference type="Proteomes" id="UP001346149">
    <property type="component" value="Unassembled WGS sequence"/>
</dbReference>
<evidence type="ECO:0000256" key="1">
    <source>
        <dbReference type="SAM" id="Phobius"/>
    </source>
</evidence>
<protein>
    <submittedName>
        <fullName evidence="2">Uncharacterized protein</fullName>
    </submittedName>
</protein>